<evidence type="ECO:0000313" key="1">
    <source>
        <dbReference type="EMBL" id="KAH9557561.1"/>
    </source>
</evidence>
<dbReference type="Proteomes" id="UP000828922">
    <property type="component" value="Linkage Group LG07"/>
</dbReference>
<reference evidence="2" key="1">
    <citation type="journal article" date="2022" name="New Phytol.">
        <title>Phylogenomic structure and speciation in an emerging model: the Sphagnum magellanicum complex (Bryophyta).</title>
        <authorList>
            <person name="Shaw A.J."/>
            <person name="Piatkowski B."/>
            <person name="Duffy A.M."/>
            <person name="Aguero B."/>
            <person name="Imwattana K."/>
            <person name="Nieto-Lugilde M."/>
            <person name="Healey A."/>
            <person name="Weston D.J."/>
            <person name="Patel M.N."/>
            <person name="Schmutz J."/>
            <person name="Grimwood J."/>
            <person name="Yavitt J.B."/>
            <person name="Hassel K."/>
            <person name="Stenoien H.K."/>
            <person name="Flatberg K.I."/>
            <person name="Bickford C.P."/>
            <person name="Hicks K.A."/>
        </authorList>
    </citation>
    <scope>NUCLEOTIDE SEQUENCE [LARGE SCALE GENOMIC DNA]</scope>
</reference>
<dbReference type="EMBL" id="CM038913">
    <property type="protein sequence ID" value="KAH9557561.1"/>
    <property type="molecule type" value="Genomic_DNA"/>
</dbReference>
<evidence type="ECO:0000313" key="2">
    <source>
        <dbReference type="Proteomes" id="UP000828922"/>
    </source>
</evidence>
<proteinExistence type="predicted"/>
<gene>
    <name evidence="1" type="ORF">CY35_07G089800</name>
</gene>
<accession>A0ACB8HN03</accession>
<protein>
    <submittedName>
        <fullName evidence="1">Uncharacterized protein</fullName>
    </submittedName>
</protein>
<organism evidence="1 2">
    <name type="scientific">Sphagnum magellanicum</name>
    <dbReference type="NCBI Taxonomy" id="128215"/>
    <lineage>
        <taxon>Eukaryota</taxon>
        <taxon>Viridiplantae</taxon>
        <taxon>Streptophyta</taxon>
        <taxon>Embryophyta</taxon>
        <taxon>Bryophyta</taxon>
        <taxon>Sphagnophytina</taxon>
        <taxon>Sphagnopsida</taxon>
        <taxon>Sphagnales</taxon>
        <taxon>Sphagnaceae</taxon>
        <taxon>Sphagnum</taxon>
    </lineage>
</organism>
<name>A0ACB8HN03_9BRYO</name>
<comment type="caution">
    <text evidence="1">The sequence shown here is derived from an EMBL/GenBank/DDBJ whole genome shotgun (WGS) entry which is preliminary data.</text>
</comment>
<sequence>MAGVGGGSKYLTGFKDADKDVLVKIVKLSQGRKTKGRKGDWKQYVAGVNRKRGGSDNDPAKHPVDVLASFVQTFTKPEDIDMVKRARKWARRTENLKLLGNTQPGPKSPEQELVGLTQAHPLFQQLYNFPSYHEGWKISKRAKEGSNPERLVSLGCEVVECAGRHTEVVRICAVNRDCKVLINQLVLPATNIGDCITSITEVKAKDLEQVAVTQAAAQKLVKKLLTPGTILVGHSLNHALATLKIDHKQVIDTALLFNNSASRTLPTLITLCKAVWKTGFQKEGLNSCMDDAILPMRLVLYRLQHGASSCVVPCLDKGYSCNGLLPLPQMIAMNTEERSRSFPSLVSTQTAQVTGAVILGSKPWISSKETNEDNGKAVMDSSKYLTGFKETDMDVLIMIVRTALAQQIKGQMGGWLEFVSSVNAKSGGSETDPASHRFDVLAAFVKTFTNDEDIQTVKRIRKWAHRHKLEELLNATQPWPKTPEQELVELTQAHIRFPCSYTFPSYQKGWIISKRERKINVPERIIALDCEMVDCEGGEAQIVKICAVDRNCDILIDELVLPNKKVVDYLTHITGVKAEDLEGVSLTQEAVQRMVKKILSPGTILVGHSLDHDLSVLKIDHQRVIDTAFIFQPRTWPLTHLPSLVNLCKAVLRYDFREEGKPHNCLDDAIVPMRLVLHRLEHGLEEYDITQSKRVKKDSVSKLFLHKLPNFLTVTDLQTLFTAEFPCEIQEITVKSQHKTGSTYAVFRSREEADSAFEQLQGLHAVDSFGFPQKTVALTVRTLDNSTKRAEIQVRKMVNFTTPIVKLQNRDFGDASLMNSMIDTSRKRLLPGNEDESRVAKRGKFEELPGAVNYGALSLPTGVHMLQGGGFAGFQSFGGVPNTVVPTGILPTGYQVLCPCGHFQELHCAKLELAKAHVELQLRNIEVNRLQQLVTALSHREHLS</sequence>
<keyword evidence="2" id="KW-1185">Reference proteome</keyword>